<feature type="domain" description="HEPN" evidence="1">
    <location>
        <begin position="171"/>
        <end position="291"/>
    </location>
</feature>
<protein>
    <submittedName>
        <fullName evidence="2">HEPN domain-containing protein</fullName>
    </submittedName>
</protein>
<dbReference type="EMBL" id="QXFM01000106">
    <property type="protein sequence ID" value="RIV84391.1"/>
    <property type="molecule type" value="Genomic_DNA"/>
</dbReference>
<dbReference type="SUPFAM" id="SSF81593">
    <property type="entry name" value="Nucleotidyltransferase substrate binding subunit/domain"/>
    <property type="match status" value="1"/>
</dbReference>
<dbReference type="Gene3D" id="3.30.460.10">
    <property type="entry name" value="Beta Polymerase, domain 2"/>
    <property type="match status" value="1"/>
</dbReference>
<gene>
    <name evidence="2" type="ORF">D2V17_11890</name>
</gene>
<dbReference type="PANTHER" id="PTHR33933:SF1">
    <property type="entry name" value="PROTEIN ADENYLYLTRANSFERASE MNTA-RELATED"/>
    <property type="match status" value="1"/>
</dbReference>
<dbReference type="PANTHER" id="PTHR33933">
    <property type="entry name" value="NUCLEOTIDYLTRANSFERASE"/>
    <property type="match status" value="1"/>
</dbReference>
<dbReference type="PROSITE" id="PS50910">
    <property type="entry name" value="HEPN"/>
    <property type="match status" value="1"/>
</dbReference>
<dbReference type="Gene3D" id="1.20.120.330">
    <property type="entry name" value="Nucleotidyltransferases domain 2"/>
    <property type="match status" value="1"/>
</dbReference>
<name>A0A3A1P6W1_9SPHN</name>
<dbReference type="SMART" id="SM00748">
    <property type="entry name" value="HEPN"/>
    <property type="match status" value="1"/>
</dbReference>
<dbReference type="OrthoDB" id="7442350at2"/>
<proteinExistence type="predicted"/>
<dbReference type="CDD" id="cd05403">
    <property type="entry name" value="NT_KNTase_like"/>
    <property type="match status" value="1"/>
</dbReference>
<organism evidence="2 3">
    <name type="scientific">Aurantiacibacter xanthus</name>
    <dbReference type="NCBI Taxonomy" id="1784712"/>
    <lineage>
        <taxon>Bacteria</taxon>
        <taxon>Pseudomonadati</taxon>
        <taxon>Pseudomonadota</taxon>
        <taxon>Alphaproteobacteria</taxon>
        <taxon>Sphingomonadales</taxon>
        <taxon>Erythrobacteraceae</taxon>
        <taxon>Aurantiacibacter</taxon>
    </lineage>
</organism>
<dbReference type="InterPro" id="IPR043519">
    <property type="entry name" value="NT_sf"/>
</dbReference>
<dbReference type="Proteomes" id="UP000265366">
    <property type="component" value="Unassembled WGS sequence"/>
</dbReference>
<reference evidence="2 3" key="1">
    <citation type="submission" date="2018-08" db="EMBL/GenBank/DDBJ databases">
        <title>Erythrobacter zhengii sp.nov., a bacterium isolated from deep-sea sediment.</title>
        <authorList>
            <person name="Fang C."/>
            <person name="Wu Y.-H."/>
            <person name="Sun C."/>
            <person name="Wang H."/>
            <person name="Cheng H."/>
            <person name="Meng F.-X."/>
            <person name="Wang C.-S."/>
            <person name="Xu X.-W."/>
        </authorList>
    </citation>
    <scope>NUCLEOTIDE SEQUENCE [LARGE SCALE GENOMIC DNA]</scope>
    <source>
        <strain evidence="2 3">CCTCC AB 2015396</strain>
    </source>
</reference>
<evidence type="ECO:0000313" key="2">
    <source>
        <dbReference type="EMBL" id="RIV84391.1"/>
    </source>
</evidence>
<dbReference type="Pfam" id="PF05168">
    <property type="entry name" value="HEPN"/>
    <property type="match status" value="1"/>
</dbReference>
<dbReference type="InterPro" id="IPR007842">
    <property type="entry name" value="HEPN_dom"/>
</dbReference>
<evidence type="ECO:0000259" key="1">
    <source>
        <dbReference type="PROSITE" id="PS50910"/>
    </source>
</evidence>
<dbReference type="InterPro" id="IPR052548">
    <property type="entry name" value="Type_VII_TA_antitoxin"/>
</dbReference>
<keyword evidence="3" id="KW-1185">Reference proteome</keyword>
<evidence type="ECO:0000313" key="3">
    <source>
        <dbReference type="Proteomes" id="UP000265366"/>
    </source>
</evidence>
<dbReference type="AlphaFoldDB" id="A0A3A1P6W1"/>
<dbReference type="RefSeq" id="WP_119593106.1">
    <property type="nucleotide sequence ID" value="NZ_QXFM01000106.1"/>
</dbReference>
<sequence>MKTSLDHLPEGKRRELEEIVRILFAEFEDATSLATQKWKKQGRILKVILYGSYARGDWVEDPVGGYFSDYDILVVVSDERLTDVLEFWAKADEHLMREVTISKRISAPVNFIVHSLSDVNNQLQRGRPFFIDIVRDGVVLYQSDDTEFAMPRNLPPAEALVEAKANYREWFRSAEKFARAAQFLIEDGAPKEAAFNMHQATERFYHCLLLTLRLYSPKSHKLKFLRSQAEPLELDLVEVWPRDSKFARRCFERLQVAYVQARYSPHYKITAEELEWIGERIAMLHTVVKDACERHIHELKRQIPGPPID</sequence>
<dbReference type="Pfam" id="PF18765">
    <property type="entry name" value="Polbeta"/>
    <property type="match status" value="1"/>
</dbReference>
<dbReference type="InterPro" id="IPR041633">
    <property type="entry name" value="Polbeta"/>
</dbReference>
<dbReference type="SUPFAM" id="SSF81301">
    <property type="entry name" value="Nucleotidyltransferase"/>
    <property type="match status" value="1"/>
</dbReference>
<comment type="caution">
    <text evidence="2">The sequence shown here is derived from an EMBL/GenBank/DDBJ whole genome shotgun (WGS) entry which is preliminary data.</text>
</comment>
<accession>A0A3A1P6W1</accession>